<comment type="caution">
    <text evidence="7">The sequence shown here is derived from an EMBL/GenBank/DDBJ whole genome shotgun (WGS) entry which is preliminary data.</text>
</comment>
<name>A0AAD8XX11_9STRA</name>
<evidence type="ECO:0000256" key="1">
    <source>
        <dbReference type="ARBA" id="ARBA00022723"/>
    </source>
</evidence>
<dbReference type="Gene3D" id="1.25.40.10">
    <property type="entry name" value="Tetratricopeptide repeat domain"/>
    <property type="match status" value="1"/>
</dbReference>
<dbReference type="Pfam" id="PF08238">
    <property type="entry name" value="Sel1"/>
    <property type="match status" value="3"/>
</dbReference>
<evidence type="ECO:0000256" key="4">
    <source>
        <dbReference type="PROSITE-ProRule" id="PRU00134"/>
    </source>
</evidence>
<evidence type="ECO:0000313" key="8">
    <source>
        <dbReference type="Proteomes" id="UP001224775"/>
    </source>
</evidence>
<dbReference type="Pfam" id="PF01753">
    <property type="entry name" value="zf-MYND"/>
    <property type="match status" value="1"/>
</dbReference>
<dbReference type="SUPFAM" id="SSF81901">
    <property type="entry name" value="HCP-like"/>
    <property type="match status" value="1"/>
</dbReference>
<accession>A0AAD8XX11</accession>
<dbReference type="Gene3D" id="3.30.40.10">
    <property type="entry name" value="Zinc/RING finger domain, C3HC4 (zinc finger)"/>
    <property type="match status" value="1"/>
</dbReference>
<organism evidence="7 8">
    <name type="scientific">Skeletonema marinoi</name>
    <dbReference type="NCBI Taxonomy" id="267567"/>
    <lineage>
        <taxon>Eukaryota</taxon>
        <taxon>Sar</taxon>
        <taxon>Stramenopiles</taxon>
        <taxon>Ochrophyta</taxon>
        <taxon>Bacillariophyta</taxon>
        <taxon>Coscinodiscophyceae</taxon>
        <taxon>Thalassiosirophycidae</taxon>
        <taxon>Thalassiosirales</taxon>
        <taxon>Skeletonemataceae</taxon>
        <taxon>Skeletonema</taxon>
        <taxon>Skeletonema marinoi-dohrnii complex</taxon>
    </lineage>
</organism>
<dbReference type="InterPro" id="IPR006597">
    <property type="entry name" value="Sel1-like"/>
</dbReference>
<evidence type="ECO:0000256" key="2">
    <source>
        <dbReference type="ARBA" id="ARBA00022771"/>
    </source>
</evidence>
<keyword evidence="3" id="KW-0862">Zinc</keyword>
<dbReference type="InterPro" id="IPR052748">
    <property type="entry name" value="ISR_Activator"/>
</dbReference>
<reference evidence="7" key="1">
    <citation type="submission" date="2023-06" db="EMBL/GenBank/DDBJ databases">
        <title>Survivors Of The Sea: Transcriptome response of Skeletonema marinoi to long-term dormancy.</title>
        <authorList>
            <person name="Pinder M.I.M."/>
            <person name="Kourtchenko O."/>
            <person name="Robertson E.K."/>
            <person name="Larsson T."/>
            <person name="Maumus F."/>
            <person name="Osuna-Cruz C.M."/>
            <person name="Vancaester E."/>
            <person name="Stenow R."/>
            <person name="Vandepoele K."/>
            <person name="Ploug H."/>
            <person name="Bruchert V."/>
            <person name="Godhe A."/>
            <person name="Topel M."/>
        </authorList>
    </citation>
    <scope>NUCLEOTIDE SEQUENCE</scope>
    <source>
        <strain evidence="7">R05AC</strain>
    </source>
</reference>
<dbReference type="InterPro" id="IPR011990">
    <property type="entry name" value="TPR-like_helical_dom_sf"/>
</dbReference>
<dbReference type="GO" id="GO:0005737">
    <property type="term" value="C:cytoplasm"/>
    <property type="evidence" value="ECO:0007669"/>
    <property type="project" value="UniProtKB-ARBA"/>
</dbReference>
<dbReference type="InterPro" id="IPR013083">
    <property type="entry name" value="Znf_RING/FYVE/PHD"/>
</dbReference>
<feature type="domain" description="RING-type" evidence="5">
    <location>
        <begin position="80"/>
        <end position="129"/>
    </location>
</feature>
<keyword evidence="1" id="KW-0479">Metal-binding</keyword>
<dbReference type="AlphaFoldDB" id="A0AAD8XX11"/>
<dbReference type="Gene3D" id="6.10.140.2220">
    <property type="match status" value="1"/>
</dbReference>
<dbReference type="PANTHER" id="PTHR45011:SF1">
    <property type="entry name" value="DAP3-BINDING CELL DEATH ENHANCER 1"/>
    <property type="match status" value="1"/>
</dbReference>
<dbReference type="SUPFAM" id="SSF144232">
    <property type="entry name" value="HIT/MYND zinc finger-like"/>
    <property type="match status" value="1"/>
</dbReference>
<keyword evidence="2 4" id="KW-0863">Zinc-finger</keyword>
<evidence type="ECO:0000259" key="6">
    <source>
        <dbReference type="PROSITE" id="PS50865"/>
    </source>
</evidence>
<evidence type="ECO:0000256" key="3">
    <source>
        <dbReference type="ARBA" id="ARBA00022833"/>
    </source>
</evidence>
<proteinExistence type="predicted"/>
<dbReference type="PROSITE" id="PS50865">
    <property type="entry name" value="ZF_MYND_2"/>
    <property type="match status" value="1"/>
</dbReference>
<feature type="domain" description="MYND-type" evidence="6">
    <location>
        <begin position="15"/>
        <end position="56"/>
    </location>
</feature>
<sequence length="341" mass="38296">MSTDKIVVDAADICCASCGIAEVDDIKMMENDACDLVKYCSDKCQQDHRPQHETMCKERVAELRDEILFRQPETSHMGECPICFLPLPLDHQKSVMQSCCGKVICHGCGYANLLREREEHVDHTCPFCRHPNPKNMEESNKNKMKRVEKNDPVAIREIGKKHYQKGEYQIAFEYLTKAADLGDASAHHHLSIMYQKGEGVEKDEKKELFHLVEAAIAGHPNARYNLAVNEERNGRCDRSIKHFIIAANLGHDGSIQALKGCYKHGDVSKEDFAGALRAHYAAVNATKSPQRGAAEKYLAQNAHRIVYNYLFRDHSLASTAQPIAPQLSKLYLLQAGPPPGR</sequence>
<dbReference type="SMART" id="SM00671">
    <property type="entry name" value="SEL1"/>
    <property type="match status" value="2"/>
</dbReference>
<keyword evidence="8" id="KW-1185">Reference proteome</keyword>
<protein>
    <submittedName>
        <fullName evidence="7">Sel1-like repeat family protein</fullName>
    </submittedName>
</protein>
<dbReference type="InterPro" id="IPR001841">
    <property type="entry name" value="Znf_RING"/>
</dbReference>
<dbReference type="Proteomes" id="UP001224775">
    <property type="component" value="Unassembled WGS sequence"/>
</dbReference>
<dbReference type="SUPFAM" id="SSF57850">
    <property type="entry name" value="RING/U-box"/>
    <property type="match status" value="1"/>
</dbReference>
<dbReference type="EMBL" id="JATAAI010000036">
    <property type="protein sequence ID" value="KAK1734980.1"/>
    <property type="molecule type" value="Genomic_DNA"/>
</dbReference>
<evidence type="ECO:0000259" key="5">
    <source>
        <dbReference type="PROSITE" id="PS50089"/>
    </source>
</evidence>
<dbReference type="PANTHER" id="PTHR45011">
    <property type="entry name" value="DAP3-BINDING CELL DEATH ENHANCER 1"/>
    <property type="match status" value="1"/>
</dbReference>
<dbReference type="InterPro" id="IPR002893">
    <property type="entry name" value="Znf_MYND"/>
</dbReference>
<dbReference type="PROSITE" id="PS50089">
    <property type="entry name" value="ZF_RING_2"/>
    <property type="match status" value="1"/>
</dbReference>
<gene>
    <name evidence="7" type="ORF">QTG54_014440</name>
</gene>
<dbReference type="GO" id="GO:0008270">
    <property type="term" value="F:zinc ion binding"/>
    <property type="evidence" value="ECO:0007669"/>
    <property type="project" value="UniProtKB-KW"/>
</dbReference>
<evidence type="ECO:0000313" key="7">
    <source>
        <dbReference type="EMBL" id="KAK1734980.1"/>
    </source>
</evidence>